<proteinExistence type="predicted"/>
<name>A0A3N4KGG1_9PEZI</name>
<evidence type="ECO:0000313" key="2">
    <source>
        <dbReference type="Proteomes" id="UP000277580"/>
    </source>
</evidence>
<dbReference type="EMBL" id="ML119150">
    <property type="protein sequence ID" value="RPB09624.1"/>
    <property type="molecule type" value="Genomic_DNA"/>
</dbReference>
<gene>
    <name evidence="1" type="ORF">P167DRAFT_295856</name>
</gene>
<organism evidence="1 2">
    <name type="scientific">Morchella conica CCBAS932</name>
    <dbReference type="NCBI Taxonomy" id="1392247"/>
    <lineage>
        <taxon>Eukaryota</taxon>
        <taxon>Fungi</taxon>
        <taxon>Dikarya</taxon>
        <taxon>Ascomycota</taxon>
        <taxon>Pezizomycotina</taxon>
        <taxon>Pezizomycetes</taxon>
        <taxon>Pezizales</taxon>
        <taxon>Morchellaceae</taxon>
        <taxon>Morchella</taxon>
    </lineage>
</organism>
<dbReference type="Proteomes" id="UP000277580">
    <property type="component" value="Unassembled WGS sequence"/>
</dbReference>
<sequence>MDVCMYQVCALLYSTSSTLPGAYSTVPCCPPKFHRRRICILDSSTDVAGWPHIPTYLGTLGVLYSSFSCSRVEKTTSPSPQAPPQQTLLLRTLSRYTYHAFSDLIGCSPAQP</sequence>
<protein>
    <submittedName>
        <fullName evidence="1">Uncharacterized protein</fullName>
    </submittedName>
</protein>
<dbReference type="InParanoid" id="A0A3N4KGG1"/>
<evidence type="ECO:0000313" key="1">
    <source>
        <dbReference type="EMBL" id="RPB09624.1"/>
    </source>
</evidence>
<keyword evidence="2" id="KW-1185">Reference proteome</keyword>
<accession>A0A3N4KGG1</accession>
<reference evidence="1 2" key="1">
    <citation type="journal article" date="2018" name="Nat. Ecol. Evol.">
        <title>Pezizomycetes genomes reveal the molecular basis of ectomycorrhizal truffle lifestyle.</title>
        <authorList>
            <person name="Murat C."/>
            <person name="Payen T."/>
            <person name="Noel B."/>
            <person name="Kuo A."/>
            <person name="Morin E."/>
            <person name="Chen J."/>
            <person name="Kohler A."/>
            <person name="Krizsan K."/>
            <person name="Balestrini R."/>
            <person name="Da Silva C."/>
            <person name="Montanini B."/>
            <person name="Hainaut M."/>
            <person name="Levati E."/>
            <person name="Barry K.W."/>
            <person name="Belfiori B."/>
            <person name="Cichocki N."/>
            <person name="Clum A."/>
            <person name="Dockter R.B."/>
            <person name="Fauchery L."/>
            <person name="Guy J."/>
            <person name="Iotti M."/>
            <person name="Le Tacon F."/>
            <person name="Lindquist E.A."/>
            <person name="Lipzen A."/>
            <person name="Malagnac F."/>
            <person name="Mello A."/>
            <person name="Molinier V."/>
            <person name="Miyauchi S."/>
            <person name="Poulain J."/>
            <person name="Riccioni C."/>
            <person name="Rubini A."/>
            <person name="Sitrit Y."/>
            <person name="Splivallo R."/>
            <person name="Traeger S."/>
            <person name="Wang M."/>
            <person name="Zifcakova L."/>
            <person name="Wipf D."/>
            <person name="Zambonelli A."/>
            <person name="Paolocci F."/>
            <person name="Nowrousian M."/>
            <person name="Ottonello S."/>
            <person name="Baldrian P."/>
            <person name="Spatafora J.W."/>
            <person name="Henrissat B."/>
            <person name="Nagy L.G."/>
            <person name="Aury J.M."/>
            <person name="Wincker P."/>
            <person name="Grigoriev I.V."/>
            <person name="Bonfante P."/>
            <person name="Martin F.M."/>
        </authorList>
    </citation>
    <scope>NUCLEOTIDE SEQUENCE [LARGE SCALE GENOMIC DNA]</scope>
    <source>
        <strain evidence="1 2">CCBAS932</strain>
    </source>
</reference>
<dbReference type="AlphaFoldDB" id="A0A3N4KGG1"/>